<keyword evidence="6" id="KW-1185">Reference proteome</keyword>
<organism evidence="5 6">
    <name type="scientific">Zophobas morio</name>
    <dbReference type="NCBI Taxonomy" id="2755281"/>
    <lineage>
        <taxon>Eukaryota</taxon>
        <taxon>Metazoa</taxon>
        <taxon>Ecdysozoa</taxon>
        <taxon>Arthropoda</taxon>
        <taxon>Hexapoda</taxon>
        <taxon>Insecta</taxon>
        <taxon>Pterygota</taxon>
        <taxon>Neoptera</taxon>
        <taxon>Endopterygota</taxon>
        <taxon>Coleoptera</taxon>
        <taxon>Polyphaga</taxon>
        <taxon>Cucujiformia</taxon>
        <taxon>Tenebrionidae</taxon>
        <taxon>Zophobas</taxon>
    </lineage>
</organism>
<dbReference type="InterPro" id="IPR010562">
    <property type="entry name" value="Haemolymph_juvenile_hormone-bd"/>
</dbReference>
<gene>
    <name evidence="5" type="ORF">Zmor_017271</name>
</gene>
<dbReference type="Proteomes" id="UP001168821">
    <property type="component" value="Unassembled WGS sequence"/>
</dbReference>
<comment type="caution">
    <text evidence="5">The sequence shown here is derived from an EMBL/GenBank/DDBJ whole genome shotgun (WGS) entry which is preliminary data.</text>
</comment>
<comment type="similarity">
    <text evidence="3">Belongs to the TO family.</text>
</comment>
<dbReference type="PANTHER" id="PTHR11008">
    <property type="entry name" value="PROTEIN TAKEOUT-LIKE PROTEIN"/>
    <property type="match status" value="1"/>
</dbReference>
<protein>
    <submittedName>
        <fullName evidence="5">Uncharacterized protein</fullName>
    </submittedName>
</protein>
<sequence>MAGKLLISICVLITLCICAEIPIKKCQRKDSNFNKCLVGAIEHVLSKSTSPIKEIGIPTLEPLAVPSLTIGAGSGAVAFDQNYKKLKLTGISTVKCSKADVNFSTKTLFLECKSPLVRLNFDYEIHGKILLLPIFGKGPGSMDLENVGLQLTFNLEEQEKKGKKHYKVASQKFVLNPQLVKFKLENLFDGDKALGDNINQVLNDNWSEVLADVKPSYEEAFGKIFSSIFNNVLGKMSTTEIFGDA</sequence>
<proteinExistence type="inferred from homology"/>
<evidence type="ECO:0000313" key="5">
    <source>
        <dbReference type="EMBL" id="KAJ3651220.1"/>
    </source>
</evidence>
<reference evidence="5" key="1">
    <citation type="journal article" date="2023" name="G3 (Bethesda)">
        <title>Whole genome assemblies of Zophobas morio and Tenebrio molitor.</title>
        <authorList>
            <person name="Kaur S."/>
            <person name="Stinson S.A."/>
            <person name="diCenzo G.C."/>
        </authorList>
    </citation>
    <scope>NUCLEOTIDE SEQUENCE</scope>
    <source>
        <strain evidence="5">QUZm001</strain>
    </source>
</reference>
<dbReference type="FunFam" id="3.15.10.30:FF:000001">
    <property type="entry name" value="Takeout-like protein 1"/>
    <property type="match status" value="1"/>
</dbReference>
<name>A0AA38I8Q7_9CUCU</name>
<keyword evidence="1 4" id="KW-0732">Signal</keyword>
<dbReference type="PANTHER" id="PTHR11008:SF32">
    <property type="entry name" value="CIRCADIAN CLOCK-CONTROLLED PROTEIN DAYWAKE-RELATED"/>
    <property type="match status" value="1"/>
</dbReference>
<dbReference type="AlphaFoldDB" id="A0AA38I8Q7"/>
<evidence type="ECO:0000256" key="2">
    <source>
        <dbReference type="ARBA" id="ARBA00023108"/>
    </source>
</evidence>
<dbReference type="GO" id="GO:0007623">
    <property type="term" value="P:circadian rhythm"/>
    <property type="evidence" value="ECO:0007669"/>
    <property type="project" value="UniProtKB-ARBA"/>
</dbReference>
<accession>A0AA38I8Q7</accession>
<dbReference type="SMART" id="SM00700">
    <property type="entry name" value="JHBP"/>
    <property type="match status" value="1"/>
</dbReference>
<evidence type="ECO:0000256" key="1">
    <source>
        <dbReference type="ARBA" id="ARBA00022729"/>
    </source>
</evidence>
<feature type="signal peptide" evidence="4">
    <location>
        <begin position="1"/>
        <end position="18"/>
    </location>
</feature>
<feature type="chain" id="PRO_5041320154" evidence="4">
    <location>
        <begin position="19"/>
        <end position="245"/>
    </location>
</feature>
<keyword evidence="2" id="KW-0090">Biological rhythms</keyword>
<dbReference type="Pfam" id="PF06585">
    <property type="entry name" value="JHBP"/>
    <property type="match status" value="1"/>
</dbReference>
<dbReference type="EMBL" id="JALNTZ010000005">
    <property type="protein sequence ID" value="KAJ3651220.1"/>
    <property type="molecule type" value="Genomic_DNA"/>
</dbReference>
<evidence type="ECO:0000313" key="6">
    <source>
        <dbReference type="Proteomes" id="UP001168821"/>
    </source>
</evidence>
<dbReference type="InterPro" id="IPR038606">
    <property type="entry name" value="To_sf"/>
</dbReference>
<dbReference type="Gene3D" id="3.15.10.30">
    <property type="entry name" value="Haemolymph juvenile hormone binding protein"/>
    <property type="match status" value="1"/>
</dbReference>
<dbReference type="GO" id="GO:0005615">
    <property type="term" value="C:extracellular space"/>
    <property type="evidence" value="ECO:0007669"/>
    <property type="project" value="TreeGrafter"/>
</dbReference>
<evidence type="ECO:0000256" key="3">
    <source>
        <dbReference type="ARBA" id="ARBA00060902"/>
    </source>
</evidence>
<evidence type="ECO:0000256" key="4">
    <source>
        <dbReference type="SAM" id="SignalP"/>
    </source>
</evidence>